<reference evidence="1" key="1">
    <citation type="submission" date="2022-06" db="EMBL/GenBank/DDBJ databases">
        <title>WGS of actinobacteria.</title>
        <authorList>
            <person name="Thawai C."/>
        </authorList>
    </citation>
    <scope>NUCLEOTIDE SEQUENCE</scope>
    <source>
        <strain evidence="1">DSM 42010</strain>
    </source>
</reference>
<gene>
    <name evidence="1" type="ORF">NQU54_22540</name>
</gene>
<protein>
    <submittedName>
        <fullName evidence="1">Uncharacterized protein</fullName>
    </submittedName>
</protein>
<evidence type="ECO:0000313" key="2">
    <source>
        <dbReference type="Proteomes" id="UP001142400"/>
    </source>
</evidence>
<evidence type="ECO:0000313" key="1">
    <source>
        <dbReference type="EMBL" id="MCQ8831770.1"/>
    </source>
</evidence>
<name>A0A9X2LWB5_STRMQ</name>
<keyword evidence="2" id="KW-1185">Reference proteome</keyword>
<dbReference type="EMBL" id="JANIIC010000027">
    <property type="protein sequence ID" value="MCQ8831770.1"/>
    <property type="molecule type" value="Genomic_DNA"/>
</dbReference>
<dbReference type="AlphaFoldDB" id="A0A9X2LWB5"/>
<accession>A0A9X2LWB5</accession>
<comment type="caution">
    <text evidence="1">The sequence shown here is derived from an EMBL/GenBank/DDBJ whole genome shotgun (WGS) entry which is preliminary data.</text>
</comment>
<dbReference type="Proteomes" id="UP001142400">
    <property type="component" value="Unassembled WGS sequence"/>
</dbReference>
<sequence>MTARTICWIDSLVPSWLLHDSGYRNALQQHLVDRITAQGYEPAGPVRILQGDTPVPPPVGMILLRAECVVEEFDVEVGEG</sequence>
<organism evidence="1 2">
    <name type="scientific">Streptomyces malaysiensis subsp. samsunensis</name>
    <dbReference type="NCBI Taxonomy" id="459658"/>
    <lineage>
        <taxon>Bacteria</taxon>
        <taxon>Bacillati</taxon>
        <taxon>Actinomycetota</taxon>
        <taxon>Actinomycetes</taxon>
        <taxon>Kitasatosporales</taxon>
        <taxon>Streptomycetaceae</taxon>
        <taxon>Streptomyces</taxon>
        <taxon>Streptomyces violaceusniger group</taxon>
    </lineage>
</organism>
<dbReference type="RefSeq" id="WP_257632650.1">
    <property type="nucleotide sequence ID" value="NZ_JANIIC010000027.1"/>
</dbReference>
<proteinExistence type="predicted"/>